<reference evidence="2" key="1">
    <citation type="submission" date="2021-02" db="EMBL/GenBank/DDBJ databases">
        <authorList>
            <person name="Nowell W R."/>
        </authorList>
    </citation>
    <scope>NUCLEOTIDE SEQUENCE</scope>
    <source>
        <strain evidence="2">Ploen Becks lab</strain>
    </source>
</reference>
<evidence type="ECO:0000256" key="1">
    <source>
        <dbReference type="SAM" id="MobiDB-lite"/>
    </source>
</evidence>
<feature type="region of interest" description="Disordered" evidence="1">
    <location>
        <begin position="64"/>
        <end position="99"/>
    </location>
</feature>
<protein>
    <submittedName>
        <fullName evidence="2">Uncharacterized protein</fullName>
    </submittedName>
</protein>
<dbReference type="AlphaFoldDB" id="A0A814RAF5"/>
<name>A0A814RAF5_9BILA</name>
<gene>
    <name evidence="2" type="ORF">OXX778_LOCUS22451</name>
</gene>
<sequence length="99" mass="11078">MKLVGKKKAQIHLESGWITGEILYRGSKKNATKKVAKLARLTHSLLLNLNMMLMTRKREFLPPVKIKSLPKETPSPQISDDLPTTSSSNSNAVEHVELN</sequence>
<proteinExistence type="predicted"/>
<keyword evidence="3" id="KW-1185">Reference proteome</keyword>
<feature type="compositionally biased region" description="Polar residues" evidence="1">
    <location>
        <begin position="74"/>
        <end position="92"/>
    </location>
</feature>
<dbReference type="Proteomes" id="UP000663879">
    <property type="component" value="Unassembled WGS sequence"/>
</dbReference>
<dbReference type="EMBL" id="CAJNOC010009561">
    <property type="protein sequence ID" value="CAF1130512.1"/>
    <property type="molecule type" value="Genomic_DNA"/>
</dbReference>
<comment type="caution">
    <text evidence="2">The sequence shown here is derived from an EMBL/GenBank/DDBJ whole genome shotgun (WGS) entry which is preliminary data.</text>
</comment>
<accession>A0A814RAF5</accession>
<evidence type="ECO:0000313" key="2">
    <source>
        <dbReference type="EMBL" id="CAF1130512.1"/>
    </source>
</evidence>
<organism evidence="2 3">
    <name type="scientific">Brachionus calyciflorus</name>
    <dbReference type="NCBI Taxonomy" id="104777"/>
    <lineage>
        <taxon>Eukaryota</taxon>
        <taxon>Metazoa</taxon>
        <taxon>Spiralia</taxon>
        <taxon>Gnathifera</taxon>
        <taxon>Rotifera</taxon>
        <taxon>Eurotatoria</taxon>
        <taxon>Monogononta</taxon>
        <taxon>Pseudotrocha</taxon>
        <taxon>Ploima</taxon>
        <taxon>Brachionidae</taxon>
        <taxon>Brachionus</taxon>
    </lineage>
</organism>
<evidence type="ECO:0000313" key="3">
    <source>
        <dbReference type="Proteomes" id="UP000663879"/>
    </source>
</evidence>